<dbReference type="AlphaFoldDB" id="A0AA35ZN06"/>
<name>A0AA35ZN06_LACSI</name>
<evidence type="ECO:0000313" key="2">
    <source>
        <dbReference type="EMBL" id="CAI9294637.1"/>
    </source>
</evidence>
<protein>
    <submittedName>
        <fullName evidence="2">Uncharacterized protein</fullName>
    </submittedName>
</protein>
<feature type="compositionally biased region" description="Low complexity" evidence="1">
    <location>
        <begin position="7"/>
        <end position="24"/>
    </location>
</feature>
<dbReference type="EMBL" id="OX465083">
    <property type="protein sequence ID" value="CAI9294637.1"/>
    <property type="molecule type" value="Genomic_DNA"/>
</dbReference>
<keyword evidence="3" id="KW-1185">Reference proteome</keyword>
<reference evidence="2" key="1">
    <citation type="submission" date="2023-04" db="EMBL/GenBank/DDBJ databases">
        <authorList>
            <person name="Vijverberg K."/>
            <person name="Xiong W."/>
            <person name="Schranz E."/>
        </authorList>
    </citation>
    <scope>NUCLEOTIDE SEQUENCE</scope>
</reference>
<evidence type="ECO:0000256" key="1">
    <source>
        <dbReference type="SAM" id="MobiDB-lite"/>
    </source>
</evidence>
<evidence type="ECO:0000313" key="3">
    <source>
        <dbReference type="Proteomes" id="UP001177003"/>
    </source>
</evidence>
<accession>A0AA35ZN06</accession>
<organism evidence="2 3">
    <name type="scientific">Lactuca saligna</name>
    <name type="common">Willowleaf lettuce</name>
    <dbReference type="NCBI Taxonomy" id="75948"/>
    <lineage>
        <taxon>Eukaryota</taxon>
        <taxon>Viridiplantae</taxon>
        <taxon>Streptophyta</taxon>
        <taxon>Embryophyta</taxon>
        <taxon>Tracheophyta</taxon>
        <taxon>Spermatophyta</taxon>
        <taxon>Magnoliopsida</taxon>
        <taxon>eudicotyledons</taxon>
        <taxon>Gunneridae</taxon>
        <taxon>Pentapetalae</taxon>
        <taxon>asterids</taxon>
        <taxon>campanulids</taxon>
        <taxon>Asterales</taxon>
        <taxon>Asteraceae</taxon>
        <taxon>Cichorioideae</taxon>
        <taxon>Cichorieae</taxon>
        <taxon>Lactucinae</taxon>
        <taxon>Lactuca</taxon>
    </lineage>
</organism>
<feature type="region of interest" description="Disordered" evidence="1">
    <location>
        <begin position="1"/>
        <end position="29"/>
    </location>
</feature>
<dbReference type="Proteomes" id="UP001177003">
    <property type="component" value="Chromosome 7"/>
</dbReference>
<sequence length="123" mass="13687">MKGVFISKSARGSGSSSMSPPSKGNQWDKGKGVIVTLSEEEKKKKQALVIERQRQINNILRVLSNVDVMKLPEKNQDDFLIGVAHIKVFIDNYYDFLAITDIELAIAINKTSKVPQSLLKGKI</sequence>
<gene>
    <name evidence="2" type="ORF">LSALG_LOCUS33610</name>
</gene>
<proteinExistence type="predicted"/>